<evidence type="ECO:0000256" key="2">
    <source>
        <dbReference type="RuleBase" id="RU003750"/>
    </source>
</evidence>
<dbReference type="InterPro" id="IPR043130">
    <property type="entry name" value="CDP-OH_PTrfase_TM_dom"/>
</dbReference>
<dbReference type="GO" id="GO:0016020">
    <property type="term" value="C:membrane"/>
    <property type="evidence" value="ECO:0007669"/>
    <property type="project" value="InterPro"/>
</dbReference>
<dbReference type="AlphaFoldDB" id="M1YHC7"/>
<gene>
    <name evidence="4" type="ORF">NITGR_180005</name>
</gene>
<feature type="transmembrane region" description="Helical" evidence="3">
    <location>
        <begin position="383"/>
        <end position="416"/>
    </location>
</feature>
<keyword evidence="5" id="KW-1185">Reference proteome</keyword>
<accession>M1YHC7</accession>
<dbReference type="GO" id="GO:0016780">
    <property type="term" value="F:phosphotransferase activity, for other substituted phosphate groups"/>
    <property type="evidence" value="ECO:0007669"/>
    <property type="project" value="InterPro"/>
</dbReference>
<keyword evidence="3" id="KW-0812">Transmembrane</keyword>
<comment type="similarity">
    <text evidence="2">Belongs to the CDP-alcohol phosphatidyltransferase class-I family.</text>
</comment>
<evidence type="ECO:0000313" key="5">
    <source>
        <dbReference type="Proteomes" id="UP000011704"/>
    </source>
</evidence>
<dbReference type="PROSITE" id="PS00379">
    <property type="entry name" value="CDP_ALCOHOL_P_TRANSF"/>
    <property type="match status" value="1"/>
</dbReference>
<evidence type="ECO:0008006" key="6">
    <source>
        <dbReference type="Google" id="ProtNLM"/>
    </source>
</evidence>
<keyword evidence="3" id="KW-0472">Membrane</keyword>
<organism evidence="4 5">
    <name type="scientific">Nitrospina gracilis (strain 3/211)</name>
    <dbReference type="NCBI Taxonomy" id="1266370"/>
    <lineage>
        <taxon>Bacteria</taxon>
        <taxon>Pseudomonadati</taxon>
        <taxon>Nitrospinota/Tectimicrobiota group</taxon>
        <taxon>Nitrospinota</taxon>
        <taxon>Nitrospinia</taxon>
        <taxon>Nitrospinales</taxon>
        <taxon>Nitrospinaceae</taxon>
        <taxon>Nitrospina</taxon>
    </lineage>
</organism>
<feature type="transmembrane region" description="Helical" evidence="3">
    <location>
        <begin position="332"/>
        <end position="351"/>
    </location>
</feature>
<dbReference type="InterPro" id="IPR048254">
    <property type="entry name" value="CDP_ALCOHOL_P_TRANSF_CS"/>
</dbReference>
<dbReference type="OrthoDB" id="9767918at2"/>
<dbReference type="STRING" id="1266370.NITGR_180005"/>
<name>M1YHC7_NITG3</name>
<evidence type="ECO:0000256" key="3">
    <source>
        <dbReference type="SAM" id="Phobius"/>
    </source>
</evidence>
<feature type="transmembrane region" description="Helical" evidence="3">
    <location>
        <begin position="303"/>
        <end position="325"/>
    </location>
</feature>
<dbReference type="EMBL" id="CAQJ01000020">
    <property type="protein sequence ID" value="CCQ89875.1"/>
    <property type="molecule type" value="Genomic_DNA"/>
</dbReference>
<reference evidence="4 5" key="1">
    <citation type="journal article" date="2013" name="Front. Microbiol.">
        <title>The genome of Nitrospina gracilis illuminates the metabolism and evolution of the major marine nitrite oxidizer.</title>
        <authorList>
            <person name="Luecker S."/>
            <person name="Nowka B."/>
            <person name="Rattei T."/>
            <person name="Spieck E."/>
            <person name="and Daims H."/>
        </authorList>
    </citation>
    <scope>NUCLEOTIDE SEQUENCE [LARGE SCALE GENOMIC DNA]</scope>
    <source>
        <strain evidence="4 5">3/211</strain>
    </source>
</reference>
<sequence length="433" mass="47783">MVLGCVEFSTKESPDTGSHELDNTAVLFLTDPPDTAELSGWYARKIVGVPFLLLNLLHLQKAGVQSVTVYHRGLLGGQKGRMIPLTEDPRLRIPVEWESDPARLAARLNENACRLVVNGSALHWHTDLAGVLKEPSDTDLLARTQVYEVPKDTAPEALATCLNEFSLAETRKIGRVPGPQNLDTVRLVAGDHNRWVQTKDDFHRLHEQLLKLGGMSNDSPMDRLVTRHMSRHLTRLFIRTPLTPNQITWAHLVLGLVSGWYFYLGGYGNQLTGALLLMLSAWLDSTDGEIARLRFQQSPFGGMLDIVADNVVHFAVFLGIGLGLYRMTGNAAYSYLGVVAVAGSLTCFLLLQSDIFSQRTTGSSDAPAEEAESLVDQIANRDFIYFLFAMAVVNLLEIFIVVTAIGSVVFAGYVAYSRFKPQSRTQGQGLQLK</sequence>
<dbReference type="InParanoid" id="M1YHC7"/>
<proteinExistence type="inferred from homology"/>
<protein>
    <recommendedName>
        <fullName evidence="6">CDP-alcohol phosphatidyltransferase</fullName>
    </recommendedName>
</protein>
<dbReference type="Gene3D" id="1.20.120.1760">
    <property type="match status" value="1"/>
</dbReference>
<keyword evidence="1 2" id="KW-0808">Transferase</keyword>
<dbReference type="Pfam" id="PF01066">
    <property type="entry name" value="CDP-OH_P_transf"/>
    <property type="match status" value="1"/>
</dbReference>
<dbReference type="HOGENOM" id="CLU_690171_0_0_0"/>
<dbReference type="Proteomes" id="UP000011704">
    <property type="component" value="Unassembled WGS sequence"/>
</dbReference>
<dbReference type="GO" id="GO:0008654">
    <property type="term" value="P:phospholipid biosynthetic process"/>
    <property type="evidence" value="ECO:0007669"/>
    <property type="project" value="InterPro"/>
</dbReference>
<comment type="caution">
    <text evidence="4">The sequence shown here is derived from an EMBL/GenBank/DDBJ whole genome shotgun (WGS) entry which is preliminary data.</text>
</comment>
<keyword evidence="3" id="KW-1133">Transmembrane helix</keyword>
<dbReference type="InterPro" id="IPR000462">
    <property type="entry name" value="CDP-OH_P_trans"/>
</dbReference>
<evidence type="ECO:0000256" key="1">
    <source>
        <dbReference type="ARBA" id="ARBA00022679"/>
    </source>
</evidence>
<evidence type="ECO:0000313" key="4">
    <source>
        <dbReference type="EMBL" id="CCQ89875.1"/>
    </source>
</evidence>